<dbReference type="AlphaFoldDB" id="A0A4Y9AGW6"/>
<evidence type="ECO:0008006" key="4">
    <source>
        <dbReference type="Google" id="ProtNLM"/>
    </source>
</evidence>
<dbReference type="OrthoDB" id="2970540at2"/>
<feature type="compositionally biased region" description="Acidic residues" evidence="1">
    <location>
        <begin position="62"/>
        <end position="80"/>
    </location>
</feature>
<comment type="caution">
    <text evidence="2">The sequence shown here is derived from an EMBL/GenBank/DDBJ whole genome shotgun (WGS) entry which is preliminary data.</text>
</comment>
<reference evidence="2 3" key="1">
    <citation type="submission" date="2019-03" db="EMBL/GenBank/DDBJ databases">
        <title>Genome sequence of Lentibacillus salicampi ATCC BAA-719.</title>
        <authorList>
            <person name="Maclea K.S."/>
            <person name="Simoes Junior M."/>
        </authorList>
    </citation>
    <scope>NUCLEOTIDE SEQUENCE [LARGE SCALE GENOMIC DNA]</scope>
    <source>
        <strain evidence="2 3">ATCC BAA-719</strain>
    </source>
</reference>
<dbReference type="Proteomes" id="UP000298484">
    <property type="component" value="Unassembled WGS sequence"/>
</dbReference>
<accession>A0A4Y9AGW6</accession>
<gene>
    <name evidence="2" type="ORF">E4U82_06605</name>
</gene>
<name>A0A4Y9AGW6_9BACI</name>
<feature type="region of interest" description="Disordered" evidence="1">
    <location>
        <begin position="1"/>
        <end position="90"/>
    </location>
</feature>
<dbReference type="RefSeq" id="WP_135109341.1">
    <property type="nucleotide sequence ID" value="NZ_SRHY01000005.1"/>
</dbReference>
<protein>
    <recommendedName>
        <fullName evidence="4">Spore coat protein CotO</fullName>
    </recommendedName>
</protein>
<sequence length="161" mass="18892">MGDHKSAKSPLLYIQQPNIKTPRASMQSHYRTPKKAFDDNKKGYPMSKKRQVNWSNFGKQDNDDEAEEEVTESSEEDSDQQESSHDRKKFKDMTLEERVYYFLDAPKHAPVMRCEVKTEGRNYRGMIIDYQEKNVYMRVGKRTTPTAIPFDTITEIRLLGF</sequence>
<proteinExistence type="predicted"/>
<dbReference type="InterPro" id="IPR025439">
    <property type="entry name" value="Spore_coat_CotO"/>
</dbReference>
<keyword evidence="3" id="KW-1185">Reference proteome</keyword>
<feature type="compositionally biased region" description="Polar residues" evidence="1">
    <location>
        <begin position="15"/>
        <end position="30"/>
    </location>
</feature>
<evidence type="ECO:0000313" key="2">
    <source>
        <dbReference type="EMBL" id="TFJ93624.1"/>
    </source>
</evidence>
<evidence type="ECO:0000313" key="3">
    <source>
        <dbReference type="Proteomes" id="UP000298484"/>
    </source>
</evidence>
<dbReference type="Pfam" id="PF14153">
    <property type="entry name" value="Spore_coat_CotO"/>
    <property type="match status" value="1"/>
</dbReference>
<dbReference type="EMBL" id="SRHY01000005">
    <property type="protein sequence ID" value="TFJ93624.1"/>
    <property type="molecule type" value="Genomic_DNA"/>
</dbReference>
<organism evidence="2 3">
    <name type="scientific">Lentibacillus salicampi</name>
    <dbReference type="NCBI Taxonomy" id="175306"/>
    <lineage>
        <taxon>Bacteria</taxon>
        <taxon>Bacillati</taxon>
        <taxon>Bacillota</taxon>
        <taxon>Bacilli</taxon>
        <taxon>Bacillales</taxon>
        <taxon>Bacillaceae</taxon>
        <taxon>Lentibacillus</taxon>
    </lineage>
</organism>
<evidence type="ECO:0000256" key="1">
    <source>
        <dbReference type="SAM" id="MobiDB-lite"/>
    </source>
</evidence>